<feature type="domain" description="DUF6535" evidence="3">
    <location>
        <begin position="84"/>
        <end position="262"/>
    </location>
</feature>
<dbReference type="Pfam" id="PF20153">
    <property type="entry name" value="DUF6535"/>
    <property type="match status" value="1"/>
</dbReference>
<feature type="region of interest" description="Disordered" evidence="1">
    <location>
        <begin position="38"/>
        <end position="59"/>
    </location>
</feature>
<keyword evidence="5" id="KW-1185">Reference proteome</keyword>
<accession>A0AAD5V0D7</accession>
<keyword evidence="2" id="KW-0812">Transmembrane</keyword>
<feature type="compositionally biased region" description="Basic residues" evidence="1">
    <location>
        <begin position="40"/>
        <end position="59"/>
    </location>
</feature>
<name>A0AAD5V0D7_9APHY</name>
<dbReference type="Proteomes" id="UP001212997">
    <property type="component" value="Unassembled WGS sequence"/>
</dbReference>
<organism evidence="4 5">
    <name type="scientific">Meripilus lineatus</name>
    <dbReference type="NCBI Taxonomy" id="2056292"/>
    <lineage>
        <taxon>Eukaryota</taxon>
        <taxon>Fungi</taxon>
        <taxon>Dikarya</taxon>
        <taxon>Basidiomycota</taxon>
        <taxon>Agaricomycotina</taxon>
        <taxon>Agaricomycetes</taxon>
        <taxon>Polyporales</taxon>
        <taxon>Meripilaceae</taxon>
        <taxon>Meripilus</taxon>
    </lineage>
</organism>
<dbReference type="InterPro" id="IPR045338">
    <property type="entry name" value="DUF6535"/>
</dbReference>
<feature type="transmembrane region" description="Helical" evidence="2">
    <location>
        <begin position="269"/>
        <end position="293"/>
    </location>
</feature>
<feature type="transmembrane region" description="Helical" evidence="2">
    <location>
        <begin position="179"/>
        <end position="202"/>
    </location>
</feature>
<reference evidence="4" key="1">
    <citation type="submission" date="2022-07" db="EMBL/GenBank/DDBJ databases">
        <title>Genome Sequence of Physisporinus lineatus.</title>
        <authorList>
            <person name="Buettner E."/>
        </authorList>
    </citation>
    <scope>NUCLEOTIDE SEQUENCE</scope>
    <source>
        <strain evidence="4">VT162</strain>
    </source>
</reference>
<dbReference type="AlphaFoldDB" id="A0AAD5V0D7"/>
<evidence type="ECO:0000313" key="4">
    <source>
        <dbReference type="EMBL" id="KAJ3480992.1"/>
    </source>
</evidence>
<keyword evidence="2" id="KW-1133">Transmembrane helix</keyword>
<keyword evidence="2" id="KW-0472">Membrane</keyword>
<evidence type="ECO:0000256" key="1">
    <source>
        <dbReference type="SAM" id="MobiDB-lite"/>
    </source>
</evidence>
<feature type="transmembrane region" description="Helical" evidence="2">
    <location>
        <begin position="239"/>
        <end position="262"/>
    </location>
</feature>
<feature type="transmembrane region" description="Helical" evidence="2">
    <location>
        <begin position="109"/>
        <end position="131"/>
    </location>
</feature>
<proteinExistence type="predicted"/>
<evidence type="ECO:0000313" key="5">
    <source>
        <dbReference type="Proteomes" id="UP001212997"/>
    </source>
</evidence>
<evidence type="ECO:0000259" key="3">
    <source>
        <dbReference type="Pfam" id="PF20153"/>
    </source>
</evidence>
<dbReference type="EMBL" id="JANAWD010000345">
    <property type="protein sequence ID" value="KAJ3480992.1"/>
    <property type="molecule type" value="Genomic_DNA"/>
</dbReference>
<sequence length="721" mass="82130">MGVLLMRPALHVQSDSPEGFTAQIPVWGPCTQTWMDHSHIRGKRASTRRKSREPRRKEKTRLELACEAIEEEHPEVRLKDTDGWNDVSGILQIYDEAEARSQNENIDTLLVFAGLFSAILAAFALEAFKLLRRDASEMSMLILLQISQQISSLTINPSSINSTVIPITISEFVPDTTAIWVNAMWFTALILSLITASLGMLVKQWLRAYLASTFVAPKERCEVRWFRRTGLLHYRVPEIAAFLPLILQIALTLFFNGLILFIAPIHISIAVSLAVVESVWLLFLLVTTLIPVFSPACPYKAPCLEGPFRRFRKILETTFAKVRYTTVGVYFRWNLRGRLFTEATDVWRIPLHEDKVLFDAYETFKDSNVWEIVTRCIDLNNPFESIRKLSALFVSRRKEALLPWIFIGYDIEEADRRSLLKALVACFRKALSDVGNHSIFHHRHVDGLFILQEFGRSLTGSDESDYALSEIADHVLQEALSIPDAVDFVAGSIVMALPKSENLPQMSSDVMLAVIHFATNYLRDYSGDIPLYYLLDLCRVVFVCGDRMPQDGHILLEDKFREFTNELGKSLKSILTSNCFGYGNQYGSFKCHCVLNMAMMLHKRKPGLVNRSLFEVLHAGSLEMFDIAARYWGLARYIQQRPDSTAIAAASQNLQNAVPDWEKVLAGGEYVEVVVCGKGEYGDVWNFQRTRIDCKHRIEFMLNYPMCSYELAEEFSAYQFS</sequence>
<gene>
    <name evidence="4" type="ORF">NLI96_g7970</name>
</gene>
<protein>
    <recommendedName>
        <fullName evidence="3">DUF6535 domain-containing protein</fullName>
    </recommendedName>
</protein>
<evidence type="ECO:0000256" key="2">
    <source>
        <dbReference type="SAM" id="Phobius"/>
    </source>
</evidence>
<comment type="caution">
    <text evidence="4">The sequence shown here is derived from an EMBL/GenBank/DDBJ whole genome shotgun (WGS) entry which is preliminary data.</text>
</comment>